<dbReference type="Proteomes" id="UP001501556">
    <property type="component" value="Unassembled WGS sequence"/>
</dbReference>
<keyword evidence="2" id="KW-1185">Reference proteome</keyword>
<organism evidence="1 2">
    <name type="scientific">Hymenobacter antarcticus</name>
    <dbReference type="NCBI Taxonomy" id="486270"/>
    <lineage>
        <taxon>Bacteria</taxon>
        <taxon>Pseudomonadati</taxon>
        <taxon>Bacteroidota</taxon>
        <taxon>Cytophagia</taxon>
        <taxon>Cytophagales</taxon>
        <taxon>Hymenobacteraceae</taxon>
        <taxon>Hymenobacter</taxon>
    </lineage>
</organism>
<sequence length="90" mass="10488">MRVEIEPFYLDFEGLICKIDPHWPDFELMWVKIEPSYLDFEGLTLEIEPTWVEIEGLTLDFHFLQEPVSSVSVAVWSGPPSRPLVWLALP</sequence>
<gene>
    <name evidence="1" type="ORF">GCM10022407_33480</name>
</gene>
<accession>A0ABP7QPT9</accession>
<reference evidence="2" key="1">
    <citation type="journal article" date="2019" name="Int. J. Syst. Evol. Microbiol.">
        <title>The Global Catalogue of Microorganisms (GCM) 10K type strain sequencing project: providing services to taxonomists for standard genome sequencing and annotation.</title>
        <authorList>
            <consortium name="The Broad Institute Genomics Platform"/>
            <consortium name="The Broad Institute Genome Sequencing Center for Infectious Disease"/>
            <person name="Wu L."/>
            <person name="Ma J."/>
        </authorList>
    </citation>
    <scope>NUCLEOTIDE SEQUENCE [LARGE SCALE GENOMIC DNA]</scope>
    <source>
        <strain evidence="2">JCM 17217</strain>
    </source>
</reference>
<protein>
    <recommendedName>
        <fullName evidence="3">DUF551 domain-containing protein</fullName>
    </recommendedName>
</protein>
<dbReference type="EMBL" id="BAABDI010000028">
    <property type="protein sequence ID" value="GAA3985908.1"/>
    <property type="molecule type" value="Genomic_DNA"/>
</dbReference>
<evidence type="ECO:0000313" key="1">
    <source>
        <dbReference type="EMBL" id="GAA3985908.1"/>
    </source>
</evidence>
<evidence type="ECO:0008006" key="3">
    <source>
        <dbReference type="Google" id="ProtNLM"/>
    </source>
</evidence>
<comment type="caution">
    <text evidence="1">The sequence shown here is derived from an EMBL/GenBank/DDBJ whole genome shotgun (WGS) entry which is preliminary data.</text>
</comment>
<name>A0ABP7QPT9_9BACT</name>
<proteinExistence type="predicted"/>
<evidence type="ECO:0000313" key="2">
    <source>
        <dbReference type="Proteomes" id="UP001501556"/>
    </source>
</evidence>